<evidence type="ECO:0000313" key="1">
    <source>
        <dbReference type="EMBL" id="KAG0445281.1"/>
    </source>
</evidence>
<name>A0AC60R1M5_IXOPE</name>
<comment type="caution">
    <text evidence="1">The sequence shown here is derived from an EMBL/GenBank/DDBJ whole genome shotgun (WGS) entry which is preliminary data.</text>
</comment>
<gene>
    <name evidence="1" type="ORF">HPB47_017388</name>
</gene>
<dbReference type="EMBL" id="JABSTQ010000628">
    <property type="protein sequence ID" value="KAG0445281.1"/>
    <property type="molecule type" value="Genomic_DNA"/>
</dbReference>
<sequence length="398" mass="43441">MARLILDQVLNFNKKRPTWSETTVRHCVILRNLSTKTYEYIRQEELLKLPCRNTLQKYVGNPAGEVGFSSLVCSRLRTEVESLKTPQSRVCSLVVDEMHIRQRLDYNKQQDAFIGDVNLSVELGHLVPSYENSLANALLCFLLCGLSVGFKIPIGYFFTKGCTGDQLAAVILHIIQKVEGLGLEVVRLVSDNHKSNVASSSSYRTGTLISVDHNAAKATSSFPVAAEERLRELCISPRPQQPGPGAASIAMCDRQTQEIAMALVRGAAKPAKPIHYEEAGCTSPPRARNAERENKWKGVTSMGDARASGKVLSLAPSVSGKNQLKTLMRQLVLKRAWDLQLAVFPGPNPTTALYVPQDAKVPGPASALLNLIGHVFGMCNGHDHLVAGPAKPAQDIPE</sequence>
<proteinExistence type="predicted"/>
<evidence type="ECO:0000313" key="2">
    <source>
        <dbReference type="Proteomes" id="UP000805193"/>
    </source>
</evidence>
<accession>A0AC60R1M5</accession>
<dbReference type="Proteomes" id="UP000805193">
    <property type="component" value="Unassembled WGS sequence"/>
</dbReference>
<keyword evidence="2" id="KW-1185">Reference proteome</keyword>
<protein>
    <submittedName>
        <fullName evidence="1">Uncharacterized protein</fullName>
    </submittedName>
</protein>
<organism evidence="1 2">
    <name type="scientific">Ixodes persulcatus</name>
    <name type="common">Taiga tick</name>
    <dbReference type="NCBI Taxonomy" id="34615"/>
    <lineage>
        <taxon>Eukaryota</taxon>
        <taxon>Metazoa</taxon>
        <taxon>Ecdysozoa</taxon>
        <taxon>Arthropoda</taxon>
        <taxon>Chelicerata</taxon>
        <taxon>Arachnida</taxon>
        <taxon>Acari</taxon>
        <taxon>Parasitiformes</taxon>
        <taxon>Ixodida</taxon>
        <taxon>Ixodoidea</taxon>
        <taxon>Ixodidae</taxon>
        <taxon>Ixodinae</taxon>
        <taxon>Ixodes</taxon>
    </lineage>
</organism>
<reference evidence="1 2" key="1">
    <citation type="journal article" date="2020" name="Cell">
        <title>Large-Scale Comparative Analyses of Tick Genomes Elucidate Their Genetic Diversity and Vector Capacities.</title>
        <authorList>
            <consortium name="Tick Genome and Microbiome Consortium (TIGMIC)"/>
            <person name="Jia N."/>
            <person name="Wang J."/>
            <person name="Shi W."/>
            <person name="Du L."/>
            <person name="Sun Y."/>
            <person name="Zhan W."/>
            <person name="Jiang J.F."/>
            <person name="Wang Q."/>
            <person name="Zhang B."/>
            <person name="Ji P."/>
            <person name="Bell-Sakyi L."/>
            <person name="Cui X.M."/>
            <person name="Yuan T.T."/>
            <person name="Jiang B.G."/>
            <person name="Yang W.F."/>
            <person name="Lam T.T."/>
            <person name="Chang Q.C."/>
            <person name="Ding S.J."/>
            <person name="Wang X.J."/>
            <person name="Zhu J.G."/>
            <person name="Ruan X.D."/>
            <person name="Zhao L."/>
            <person name="Wei J.T."/>
            <person name="Ye R.Z."/>
            <person name="Que T.C."/>
            <person name="Du C.H."/>
            <person name="Zhou Y.H."/>
            <person name="Cheng J.X."/>
            <person name="Dai P.F."/>
            <person name="Guo W.B."/>
            <person name="Han X.H."/>
            <person name="Huang E.J."/>
            <person name="Li L.F."/>
            <person name="Wei W."/>
            <person name="Gao Y.C."/>
            <person name="Liu J.Z."/>
            <person name="Shao H.Z."/>
            <person name="Wang X."/>
            <person name="Wang C.C."/>
            <person name="Yang T.C."/>
            <person name="Huo Q.B."/>
            <person name="Li W."/>
            <person name="Chen H.Y."/>
            <person name="Chen S.E."/>
            <person name="Zhou L.G."/>
            <person name="Ni X.B."/>
            <person name="Tian J.H."/>
            <person name="Sheng Y."/>
            <person name="Liu T."/>
            <person name="Pan Y.S."/>
            <person name="Xia L.Y."/>
            <person name="Li J."/>
            <person name="Zhao F."/>
            <person name="Cao W.C."/>
        </authorList>
    </citation>
    <scope>NUCLEOTIDE SEQUENCE [LARGE SCALE GENOMIC DNA]</scope>
    <source>
        <strain evidence="1">Iper-2018</strain>
    </source>
</reference>